<sequence length="142" mass="15279">MAQAEDTKQDCHQASVPVGESGWDETSSNSTREDVGDNPGPHEPDEKARNGDHNCPDDGKDNDINDDRGDGANHVSAEKGAFRQRGGGVRCGDTKRPEKKAQLECLDQGQAGRNQICSDGGVKHGWYNEPPDYGSDPCGKEN</sequence>
<evidence type="ECO:0000256" key="1">
    <source>
        <dbReference type="SAM" id="MobiDB-lite"/>
    </source>
</evidence>
<protein>
    <submittedName>
        <fullName evidence="2">Uncharacterized protein</fullName>
    </submittedName>
</protein>
<feature type="compositionally biased region" description="Basic and acidic residues" evidence="1">
    <location>
        <begin position="1"/>
        <end position="11"/>
    </location>
</feature>
<accession>A0A0G1SIK9</accession>
<name>A0A0G1SIK9_9BACT</name>
<dbReference type="AlphaFoldDB" id="A0A0G1SIK9"/>
<dbReference type="Proteomes" id="UP000034794">
    <property type="component" value="Unassembled WGS sequence"/>
</dbReference>
<feature type="compositionally biased region" description="Basic and acidic residues" evidence="1">
    <location>
        <begin position="31"/>
        <end position="81"/>
    </location>
</feature>
<feature type="region of interest" description="Disordered" evidence="1">
    <location>
        <begin position="1"/>
        <end position="97"/>
    </location>
</feature>
<feature type="region of interest" description="Disordered" evidence="1">
    <location>
        <begin position="119"/>
        <end position="142"/>
    </location>
</feature>
<dbReference type="EMBL" id="LCMI01000006">
    <property type="protein sequence ID" value="KKU33140.1"/>
    <property type="molecule type" value="Genomic_DNA"/>
</dbReference>
<reference evidence="2 3" key="1">
    <citation type="journal article" date="2015" name="Nature">
        <title>rRNA introns, odd ribosomes, and small enigmatic genomes across a large radiation of phyla.</title>
        <authorList>
            <person name="Brown C.T."/>
            <person name="Hug L.A."/>
            <person name="Thomas B.C."/>
            <person name="Sharon I."/>
            <person name="Castelle C.J."/>
            <person name="Singh A."/>
            <person name="Wilkins M.J."/>
            <person name="Williams K.H."/>
            <person name="Banfield J.F."/>
        </authorList>
    </citation>
    <scope>NUCLEOTIDE SEQUENCE [LARGE SCALE GENOMIC DNA]</scope>
</reference>
<proteinExistence type="predicted"/>
<gene>
    <name evidence="2" type="ORF">UX47_C0006G0111</name>
</gene>
<evidence type="ECO:0000313" key="3">
    <source>
        <dbReference type="Proteomes" id="UP000034794"/>
    </source>
</evidence>
<evidence type="ECO:0000313" key="2">
    <source>
        <dbReference type="EMBL" id="KKU33140.1"/>
    </source>
</evidence>
<organism evidence="2 3">
    <name type="scientific">Candidatus Collierbacteria bacterium GW2011_GWA2_46_26</name>
    <dbReference type="NCBI Taxonomy" id="1618381"/>
    <lineage>
        <taxon>Bacteria</taxon>
        <taxon>Candidatus Collieribacteriota</taxon>
    </lineage>
</organism>
<comment type="caution">
    <text evidence="2">The sequence shown here is derived from an EMBL/GenBank/DDBJ whole genome shotgun (WGS) entry which is preliminary data.</text>
</comment>